<protein>
    <submittedName>
        <fullName evidence="1">Uncharacterized protein</fullName>
    </submittedName>
</protein>
<reference evidence="1 2" key="1">
    <citation type="submission" date="2017-12" db="EMBL/GenBank/DDBJ databases">
        <title>Comparative Functional Genomics of Dry Heat Resistant strains isolated from the Viking Spacecraft.</title>
        <authorList>
            <person name="Seuylemezian A."/>
            <person name="Cooper K."/>
            <person name="Vaishampayan P."/>
        </authorList>
    </citation>
    <scope>NUCLEOTIDE SEQUENCE [LARGE SCALE GENOMIC DNA]</scope>
    <source>
        <strain evidence="1 2">V48-19</strain>
    </source>
</reference>
<dbReference type="EMBL" id="PGUV01000007">
    <property type="protein sequence ID" value="PLS07629.1"/>
    <property type="molecule type" value="Genomic_DNA"/>
</dbReference>
<dbReference type="RefSeq" id="WP_101860473.1">
    <property type="nucleotide sequence ID" value="NZ_PGUV01000007.1"/>
</dbReference>
<organism evidence="1 2">
    <name type="scientific">Bacillus halotolerans</name>
    <dbReference type="NCBI Taxonomy" id="260554"/>
    <lineage>
        <taxon>Bacteria</taxon>
        <taxon>Bacillati</taxon>
        <taxon>Bacillota</taxon>
        <taxon>Bacilli</taxon>
        <taxon>Bacillales</taxon>
        <taxon>Bacillaceae</taxon>
        <taxon>Bacillus</taxon>
    </lineage>
</organism>
<proteinExistence type="predicted"/>
<evidence type="ECO:0000313" key="2">
    <source>
        <dbReference type="Proteomes" id="UP000234803"/>
    </source>
</evidence>
<comment type="caution">
    <text evidence="1">The sequence shown here is derived from an EMBL/GenBank/DDBJ whole genome shotgun (WGS) entry which is preliminary data.</text>
</comment>
<dbReference type="Proteomes" id="UP000234803">
    <property type="component" value="Unassembled WGS sequence"/>
</dbReference>
<evidence type="ECO:0000313" key="1">
    <source>
        <dbReference type="EMBL" id="PLS07629.1"/>
    </source>
</evidence>
<name>A0A9Q6A8W8_9BACI</name>
<sequence>MKLDTVMDMRESLAAIIFSVGSENILSGEYYIEINFQNKDNKLTLKIDRAALLDLRDKINETLWKIDDAKSLVKSGFTM</sequence>
<dbReference type="AlphaFoldDB" id="A0A9Q6A8W8"/>
<accession>A0A9Q6A8W8</accession>
<gene>
    <name evidence="1" type="ORF">CUU63_10050</name>
</gene>